<dbReference type="PANTHER" id="PTHR30532:SF28">
    <property type="entry name" value="PETROBACTIN-BINDING PROTEIN YCLQ"/>
    <property type="match status" value="1"/>
</dbReference>
<reference evidence="9" key="1">
    <citation type="submission" date="2016-10" db="EMBL/GenBank/DDBJ databases">
        <authorList>
            <person name="Varghese N."/>
            <person name="Submissions S."/>
        </authorList>
    </citation>
    <scope>NUCLEOTIDE SEQUENCE [LARGE SCALE GENOMIC DNA]</scope>
    <source>
        <strain evidence="9">CGMCC 1.10789</strain>
    </source>
</reference>
<dbReference type="GO" id="GO:0030288">
    <property type="term" value="C:outer membrane-bounded periplasmic space"/>
    <property type="evidence" value="ECO:0007669"/>
    <property type="project" value="TreeGrafter"/>
</dbReference>
<keyword evidence="9" id="KW-1185">Reference proteome</keyword>
<dbReference type="InterPro" id="IPR002491">
    <property type="entry name" value="ABC_transptr_periplasmic_BD"/>
</dbReference>
<sequence>MKHALAALLLCLPPLAADARTVTIETAAGLAEVPYAPDVVVALDLAAIDTLDALGVDLAGVPAITPPAYLAPAFEGTPTVGTLFEPDLEALAVMAPDLIVAGGRSQARVAALREIAPTIDMTIWGDDIVGQARARLTAYATIFGKQERAGQLLASLDEALAETRAAVEGKGNALIILTNGGKISAYGDDSRFGWLHTALGLPEAHPEIAAETHGESVSFEFIAEVNPDWLIVIDRAAAIGQEGEAAAATLDNPLVAGTTAGRNGQIVHLDSAAIYLAGGGIQSMMILLEQIRSAFAGHAAD</sequence>
<evidence type="ECO:0000256" key="2">
    <source>
        <dbReference type="ARBA" id="ARBA00008814"/>
    </source>
</evidence>
<evidence type="ECO:0000256" key="4">
    <source>
        <dbReference type="ARBA" id="ARBA00022496"/>
    </source>
</evidence>
<comment type="subcellular location">
    <subcellularLocation>
        <location evidence="1">Cell envelope</location>
    </subcellularLocation>
</comment>
<feature type="chain" id="PRO_5011438407" evidence="6">
    <location>
        <begin position="20"/>
        <end position="301"/>
    </location>
</feature>
<evidence type="ECO:0000256" key="6">
    <source>
        <dbReference type="SAM" id="SignalP"/>
    </source>
</evidence>
<organism evidence="8 9">
    <name type="scientific">Meinhardsimonia xiamenensis</name>
    <dbReference type="NCBI Taxonomy" id="990712"/>
    <lineage>
        <taxon>Bacteria</taxon>
        <taxon>Pseudomonadati</taxon>
        <taxon>Pseudomonadota</taxon>
        <taxon>Alphaproteobacteria</taxon>
        <taxon>Rhodobacterales</taxon>
        <taxon>Paracoccaceae</taxon>
        <taxon>Meinhardsimonia</taxon>
    </lineage>
</organism>
<dbReference type="RefSeq" id="WP_092500900.1">
    <property type="nucleotide sequence ID" value="NZ_FNFV01000005.1"/>
</dbReference>
<comment type="similarity">
    <text evidence="2">Belongs to the bacterial solute-binding protein 8 family.</text>
</comment>
<dbReference type="PROSITE" id="PS50983">
    <property type="entry name" value="FE_B12_PBP"/>
    <property type="match status" value="1"/>
</dbReference>
<dbReference type="Proteomes" id="UP000199328">
    <property type="component" value="Unassembled WGS sequence"/>
</dbReference>
<dbReference type="Gene3D" id="3.40.50.1980">
    <property type="entry name" value="Nitrogenase molybdenum iron protein domain"/>
    <property type="match status" value="2"/>
</dbReference>
<dbReference type="SUPFAM" id="SSF53807">
    <property type="entry name" value="Helical backbone' metal receptor"/>
    <property type="match status" value="1"/>
</dbReference>
<dbReference type="AlphaFoldDB" id="A0A1G9FPW0"/>
<evidence type="ECO:0000313" key="9">
    <source>
        <dbReference type="Proteomes" id="UP000199328"/>
    </source>
</evidence>
<keyword evidence="5 6" id="KW-0732">Signal</keyword>
<feature type="signal peptide" evidence="6">
    <location>
        <begin position="1"/>
        <end position="19"/>
    </location>
</feature>
<proteinExistence type="inferred from homology"/>
<name>A0A1G9FPW0_9RHOB</name>
<evidence type="ECO:0000256" key="5">
    <source>
        <dbReference type="ARBA" id="ARBA00022729"/>
    </source>
</evidence>
<gene>
    <name evidence="8" type="ORF">SAMN05216257_105297</name>
</gene>
<keyword evidence="3" id="KW-0813">Transport</keyword>
<dbReference type="STRING" id="990712.SAMN05216257_105297"/>
<dbReference type="OrthoDB" id="63946at2"/>
<dbReference type="PANTHER" id="PTHR30532">
    <property type="entry name" value="IRON III DICITRATE-BINDING PERIPLASMIC PROTEIN"/>
    <property type="match status" value="1"/>
</dbReference>
<evidence type="ECO:0000256" key="3">
    <source>
        <dbReference type="ARBA" id="ARBA00022448"/>
    </source>
</evidence>
<evidence type="ECO:0000259" key="7">
    <source>
        <dbReference type="PROSITE" id="PS50983"/>
    </source>
</evidence>
<feature type="domain" description="Fe/B12 periplasmic-binding" evidence="7">
    <location>
        <begin position="39"/>
        <end position="299"/>
    </location>
</feature>
<dbReference type="Pfam" id="PF01497">
    <property type="entry name" value="Peripla_BP_2"/>
    <property type="match status" value="1"/>
</dbReference>
<accession>A0A1G9FPW0</accession>
<dbReference type="CDD" id="cd01140">
    <property type="entry name" value="FatB"/>
    <property type="match status" value="1"/>
</dbReference>
<dbReference type="EMBL" id="FNFV01000005">
    <property type="protein sequence ID" value="SDK90458.1"/>
    <property type="molecule type" value="Genomic_DNA"/>
</dbReference>
<evidence type="ECO:0000256" key="1">
    <source>
        <dbReference type="ARBA" id="ARBA00004196"/>
    </source>
</evidence>
<evidence type="ECO:0000313" key="8">
    <source>
        <dbReference type="EMBL" id="SDK90458.1"/>
    </source>
</evidence>
<keyword evidence="4" id="KW-0408">Iron</keyword>
<protein>
    <submittedName>
        <fullName evidence="8">Iron complex transport system substrate-binding protein</fullName>
    </submittedName>
</protein>
<dbReference type="InterPro" id="IPR033870">
    <property type="entry name" value="FatB"/>
</dbReference>
<keyword evidence="4" id="KW-0410">Iron transport</keyword>
<dbReference type="GO" id="GO:1901678">
    <property type="term" value="P:iron coordination entity transport"/>
    <property type="evidence" value="ECO:0007669"/>
    <property type="project" value="UniProtKB-ARBA"/>
</dbReference>
<dbReference type="InterPro" id="IPR051313">
    <property type="entry name" value="Bact_iron-sidero_bind"/>
</dbReference>
<keyword evidence="4" id="KW-0406">Ion transport</keyword>